<accession>A0A1I1T0Y1</accession>
<dbReference type="STRING" id="640948.SAMN05216238_10265"/>
<sequence length="550" mass="61739">MSDNTFQSNKGNWEASVNKTLDRFPERKDQFTTTSDIEVNRLYHPDEDETYEEKLGYPGEYPYTRGIQPTMYRSRFWTMRQYAGFGSAKETNERFRYLLDQGQTGLSVAFDLPTQIGYDSDDVMAEGEVGKVGVAIDSLHDMELLLDQIPLDKVSTSMTINAPASVLLCMYLAVGEKQGVPLEKLTGTIQNDILKEYIARGTYIFPPKPSMRLITNIFEFCHEQVPKFNTISISGYHIREAGSTAVQEVAFTLADGMAYVDAALEAGLDIDAFAPRLAFFFNAHNNFLEEVAKFRAARRIWARIMKEHYQAKNPKSWKLRFHTQTGGSTLTAQQPDNNVVRVTMQALAAVLGGTQSLHTNSRDEALSLPTEESARIALRTQQIIAHESGVADTADPLGGSYYVESLTDRIEEEVNKYLDQINDIGGAVKAVEEGYMQREIQRTAYETQKNIENDEEIIVGLNAFKSEEEIEPDLLKVDETLEAEQINSVEKARSERDQDAVDNALVTLRKKAQDSSANLIPHILHAVKVYATVGEICNVLRDEFGEYTGV</sequence>
<dbReference type="GO" id="GO:0031419">
    <property type="term" value="F:cobalamin binding"/>
    <property type="evidence" value="ECO:0007669"/>
    <property type="project" value="InterPro"/>
</dbReference>
<dbReference type="PANTHER" id="PTHR48101">
    <property type="entry name" value="METHYLMALONYL-COA MUTASE, MITOCHONDRIAL-RELATED"/>
    <property type="match status" value="1"/>
</dbReference>
<gene>
    <name evidence="3" type="ORF">SAMN05216238_10265</name>
</gene>
<dbReference type="Gene3D" id="3.20.20.240">
    <property type="entry name" value="Methylmalonyl-CoA mutase"/>
    <property type="match status" value="1"/>
</dbReference>
<proteinExistence type="predicted"/>
<dbReference type="EMBL" id="FOMR01000002">
    <property type="protein sequence ID" value="SFD52345.1"/>
    <property type="molecule type" value="Genomic_DNA"/>
</dbReference>
<dbReference type="NCBIfam" id="TIGR00641">
    <property type="entry name" value="acid_CoA_mut_N"/>
    <property type="match status" value="1"/>
</dbReference>
<dbReference type="CDD" id="cd03680">
    <property type="entry name" value="MM_CoA_mutase_ICM_like"/>
    <property type="match status" value="1"/>
</dbReference>
<dbReference type="Proteomes" id="UP000199474">
    <property type="component" value="Unassembled WGS sequence"/>
</dbReference>
<dbReference type="GO" id="GO:0004494">
    <property type="term" value="F:methylmalonyl-CoA mutase activity"/>
    <property type="evidence" value="ECO:0007669"/>
    <property type="project" value="InterPro"/>
</dbReference>
<keyword evidence="1" id="KW-0413">Isomerase</keyword>
<dbReference type="InterPro" id="IPR016176">
    <property type="entry name" value="Cbl-dep_enz_cat"/>
</dbReference>
<organism evidence="3 4">
    <name type="scientific">Lentibacillus persicus</name>
    <dbReference type="NCBI Taxonomy" id="640948"/>
    <lineage>
        <taxon>Bacteria</taxon>
        <taxon>Bacillati</taxon>
        <taxon>Bacillota</taxon>
        <taxon>Bacilli</taxon>
        <taxon>Bacillales</taxon>
        <taxon>Bacillaceae</taxon>
        <taxon>Lentibacillus</taxon>
    </lineage>
</organism>
<reference evidence="4" key="1">
    <citation type="submission" date="2016-10" db="EMBL/GenBank/DDBJ databases">
        <authorList>
            <person name="Varghese N."/>
            <person name="Submissions S."/>
        </authorList>
    </citation>
    <scope>NUCLEOTIDE SEQUENCE [LARGE SCALE GENOMIC DNA]</scope>
    <source>
        <strain evidence="4">DSM 22530</strain>
    </source>
</reference>
<dbReference type="PANTHER" id="PTHR48101:SF1">
    <property type="entry name" value="METHYLMALONYL-COA MUTASE, LARGE SUBUNIT"/>
    <property type="match status" value="1"/>
</dbReference>
<dbReference type="Pfam" id="PF01642">
    <property type="entry name" value="MM_CoA_mutase"/>
    <property type="match status" value="1"/>
</dbReference>
<dbReference type="RefSeq" id="WP_090080797.1">
    <property type="nucleotide sequence ID" value="NZ_FOMR01000002.1"/>
</dbReference>
<feature type="domain" description="Methylmalonyl-CoA mutase alpha/beta chain catalytic" evidence="2">
    <location>
        <begin position="33"/>
        <end position="546"/>
    </location>
</feature>
<dbReference type="AlphaFoldDB" id="A0A1I1T0Y1"/>
<dbReference type="OrthoDB" id="9762378at2"/>
<protein>
    <submittedName>
        <fullName evidence="3">Methylmalonyl-CoA mutase, N-terminal domain</fullName>
    </submittedName>
</protein>
<evidence type="ECO:0000313" key="4">
    <source>
        <dbReference type="Proteomes" id="UP000199474"/>
    </source>
</evidence>
<keyword evidence="4" id="KW-1185">Reference proteome</keyword>
<evidence type="ECO:0000259" key="2">
    <source>
        <dbReference type="Pfam" id="PF01642"/>
    </source>
</evidence>
<dbReference type="SUPFAM" id="SSF51703">
    <property type="entry name" value="Cobalamin (vitamin B12)-dependent enzymes"/>
    <property type="match status" value="1"/>
</dbReference>
<evidence type="ECO:0000256" key="1">
    <source>
        <dbReference type="ARBA" id="ARBA00023235"/>
    </source>
</evidence>
<evidence type="ECO:0000313" key="3">
    <source>
        <dbReference type="EMBL" id="SFD52345.1"/>
    </source>
</evidence>
<name>A0A1I1T0Y1_9BACI</name>
<dbReference type="InterPro" id="IPR006099">
    <property type="entry name" value="MeMalonylCoA_mutase_a/b_cat"/>
</dbReference>
<dbReference type="InterPro" id="IPR006098">
    <property type="entry name" value="MMCoA_mutase_a_cat"/>
</dbReference>